<dbReference type="InterPro" id="IPR004843">
    <property type="entry name" value="Calcineurin-like_PHP"/>
</dbReference>
<dbReference type="Proteomes" id="UP001597375">
    <property type="component" value="Unassembled WGS sequence"/>
</dbReference>
<dbReference type="InterPro" id="IPR029052">
    <property type="entry name" value="Metallo-depent_PP-like"/>
</dbReference>
<gene>
    <name evidence="7" type="ORF">ACFSSA_02780</name>
</gene>
<dbReference type="Gene3D" id="2.60.40.2030">
    <property type="match status" value="1"/>
</dbReference>
<keyword evidence="4" id="KW-1015">Disulfide bond</keyword>
<keyword evidence="3" id="KW-0106">Calcium</keyword>
<feature type="signal peptide" evidence="5">
    <location>
        <begin position="1"/>
        <end position="21"/>
    </location>
</feature>
<dbReference type="SMART" id="SM00560">
    <property type="entry name" value="LamGL"/>
    <property type="match status" value="1"/>
</dbReference>
<dbReference type="InterPro" id="IPR013783">
    <property type="entry name" value="Ig-like_fold"/>
</dbReference>
<reference evidence="8" key="1">
    <citation type="journal article" date="2019" name="Int. J. Syst. Evol. Microbiol.">
        <title>The Global Catalogue of Microorganisms (GCM) 10K type strain sequencing project: providing services to taxonomists for standard genome sequencing and annotation.</title>
        <authorList>
            <consortium name="The Broad Institute Genomics Platform"/>
            <consortium name="The Broad Institute Genome Sequencing Center for Infectious Disease"/>
            <person name="Wu L."/>
            <person name="Ma J."/>
        </authorList>
    </citation>
    <scope>NUCLEOTIDE SEQUENCE [LARGE SCALE GENOMIC DNA]</scope>
    <source>
        <strain evidence="8">CGMCC 4.7106</strain>
    </source>
</reference>
<dbReference type="InterPro" id="IPR003644">
    <property type="entry name" value="Calx_beta"/>
</dbReference>
<dbReference type="SUPFAM" id="SSF141072">
    <property type="entry name" value="CalX-like"/>
    <property type="match status" value="1"/>
</dbReference>
<dbReference type="InterPro" id="IPR013320">
    <property type="entry name" value="ConA-like_dom_sf"/>
</dbReference>
<sequence length="1966" mass="204684">MKSNHLTVSAALFLTVAGAHAVEFGNVDVIQNDAGNSSSSITLQRTPGSSSAFTILGGNRGDYEVSFGSPNDAAAGVMIASVAENGRDNTAGGEEGGLFYATCAASDTSSGTYNIALFRSAVGDECNVNVGCAWFPFDEWLGGYVKNSTGANGGPLDALTGSAGIAIGTHFTDESGGKSLLDLTALGAGSADGVLLVNHAKNEDNFALSKANSDGSFSLYVHDNGSNGRSYEQDPVAFVYIPVNAVGTKQLVAAARVNNDASTDVAGGSFSLVKAGTGQWFLTIPGQTNTSGVLIISPEGDVTNNVDNVISYEWDPAGSHWVIESRDLSGNTNQPNLQNGATDDEDMFSFAFFETDNEIPTAEITAPAGDSFTSPGTFTIEANASDSDGTVTKVEFLRNGVVVGTDTTAPFSYTESNLLGGSYDYIARATDNEGSTGVSQAKNIRITLDPENIPANTALSFDGIDDYVTMGSAPELNVGGPPASGLTLECWFRKDGAGLTASSGSGGVRAVPLFGKGRGESDGSNVDCNILFGINSAGILVADFESYSSGLNHPITAVNQPIENGTWNHAAVTFDGVTGVWTMYLNGVEVGTQTVSVGGAVPRFDSIQHFGIGSALNSSGVAEGAFAGIIDEARVWDHARSATEIAASMDTEIGSGTGLLGRFGLNEGTGLRTESSSGATIGNLVNGPMWVNGAPFAIQNQAPVVSVSAPAESVIPSPVSFTATASDADGSVKKVEFLINGEKVGEDTTAPYAFDWTPSGVGTFSVRAIARDNLGAAGYSTSSSLEILPNPNQAPVVENGGPADGSEVSGRSVMLSANLADPEGDAMTVTFYGRQTTPVEPGEDFSLVAIPDTQYYSQGSASRANNVTVEELVGTFGAQTQWIAENKTARNIAFVSHMGDVVESGNFGGNTIQWDRATAAMGKLEKPLDVLRAYGIPFGVAPGNHDIDPIGSYDSGSTAFFNQFFGTDRFEGRDYWGGSYGSDNTNNYQLWSASGLDFISIHLAYDTTPNQAILDWADALLKAHPHRRAIITCHYIIGRGNPASFSTQGAAIYENLKDNPNLFLMLCGHIHAEGFRSDTFEGRTVYSVLSDYQGLQDGGRGFLRTFTFSPANNRIRVESYSPTLDREVLASDNLPHFDGSYDLSYDMQAPVMDWVPIGTMEVGAGGTTSSVQWTGLEQGRHYEWYAAATDGINVISSAPSKFTTAEGIAPVVTLDAPVDAATFSSPAIVELKASASDSDGVVDRVEFYNGGMKIGEDRTAPYEFSWTQVPAGSYELSAVAVDDDGLTGLSSGAAIVVNLGDIPPLVRITSPAVGSVLEVPASLTLAADATDHEAEVVKVGFYSGALEPVLLAEDDTAPFTVDLSNLGAGSYHFTARATDSVGQTTVSEPVVVQVFTEALPPQTAQISVGNFDLPTWTIVKTSPSPNQFDQAGSDIGDLEIRINGTSVNFSEGIALANNWSGPASANNSSHDNIVQPYADGVGNLFINVLDNSNDNAAGANPATAEQTSGVSVAWLPFSQGWTGAIVNTTGEVISGNLPEGVTVVKSGGSGIYAVNGLSVAGNMLAYTNGNTGTLAENVCSVRVENNQWIIDTRDNGDFSQSNEFSFVYLPPHTGGVFAGAISGDGVVSNLNALATEIGVMAIANTEGLDVTFGDGSLINPGTAALFVTADSTDGGYNSPAVNNLICVDPVGDSFRIYSQDLPEINGTHEAIDVRFMVIPFAPVVSIVATDASAGEFGEDKALEFKVSRMGATTAELAVPLVSAGSATEGRDYSGFTSPLTIPADQTSSVLPLTVIPDDKAEGMESVDVSLGNSVEFATGSAPGARASIADHPAQDYYFTNIADPSLRAPTADADGDSNANAVEYFMGSLPGDASSNGYLEVPESSGTTFKIRYPRALDRSGVTGRLSWSSDLETWHADGESNGTHTVTFVEEVVSESGANPETVEATATITGDGTAPKIFVRLGVE</sequence>
<dbReference type="InterPro" id="IPR038081">
    <property type="entry name" value="CalX-like_sf"/>
</dbReference>
<dbReference type="SUPFAM" id="SSF56300">
    <property type="entry name" value="Metallo-dependent phosphatases"/>
    <property type="match status" value="1"/>
</dbReference>
<evidence type="ECO:0000256" key="3">
    <source>
        <dbReference type="ARBA" id="ARBA00022837"/>
    </source>
</evidence>
<feature type="chain" id="PRO_5046597785" evidence="5">
    <location>
        <begin position="22"/>
        <end position="1966"/>
    </location>
</feature>
<keyword evidence="1 5" id="KW-0732">Signal</keyword>
<evidence type="ECO:0000313" key="8">
    <source>
        <dbReference type="Proteomes" id="UP001597375"/>
    </source>
</evidence>
<organism evidence="7 8">
    <name type="scientific">Luteolibacter algae</name>
    <dbReference type="NCBI Taxonomy" id="454151"/>
    <lineage>
        <taxon>Bacteria</taxon>
        <taxon>Pseudomonadati</taxon>
        <taxon>Verrucomicrobiota</taxon>
        <taxon>Verrucomicrobiia</taxon>
        <taxon>Verrucomicrobiales</taxon>
        <taxon>Verrucomicrobiaceae</taxon>
        <taxon>Luteolibacter</taxon>
    </lineage>
</organism>
<evidence type="ECO:0000256" key="4">
    <source>
        <dbReference type="ARBA" id="ARBA00023157"/>
    </source>
</evidence>
<evidence type="ECO:0000259" key="6">
    <source>
        <dbReference type="SMART" id="SM00560"/>
    </source>
</evidence>
<dbReference type="Pfam" id="PF13385">
    <property type="entry name" value="Laminin_G_3"/>
    <property type="match status" value="1"/>
</dbReference>
<protein>
    <submittedName>
        <fullName evidence="7">Ig-like domain-containing protein</fullName>
    </submittedName>
</protein>
<evidence type="ECO:0000256" key="5">
    <source>
        <dbReference type="SAM" id="SignalP"/>
    </source>
</evidence>
<dbReference type="EMBL" id="JBHUIT010000002">
    <property type="protein sequence ID" value="MFD2255588.1"/>
    <property type="molecule type" value="Genomic_DNA"/>
</dbReference>
<keyword evidence="2" id="KW-0677">Repeat</keyword>
<dbReference type="RefSeq" id="WP_386818245.1">
    <property type="nucleotide sequence ID" value="NZ_JBHUIT010000002.1"/>
</dbReference>
<proteinExistence type="predicted"/>
<comment type="caution">
    <text evidence="7">The sequence shown here is derived from an EMBL/GenBank/DDBJ whole genome shotgun (WGS) entry which is preliminary data.</text>
</comment>
<evidence type="ECO:0000313" key="7">
    <source>
        <dbReference type="EMBL" id="MFD2255588.1"/>
    </source>
</evidence>
<dbReference type="InterPro" id="IPR051918">
    <property type="entry name" value="STPP_CPPED1"/>
</dbReference>
<dbReference type="Gene3D" id="2.60.120.200">
    <property type="match status" value="1"/>
</dbReference>
<dbReference type="Pfam" id="PF17957">
    <property type="entry name" value="Big_7"/>
    <property type="match status" value="4"/>
</dbReference>
<dbReference type="PANTHER" id="PTHR43143">
    <property type="entry name" value="METALLOPHOSPHOESTERASE, CALCINEURIN SUPERFAMILY"/>
    <property type="match status" value="1"/>
</dbReference>
<dbReference type="Gene3D" id="3.60.21.10">
    <property type="match status" value="1"/>
</dbReference>
<accession>A0ABW5D5H9</accession>
<dbReference type="SUPFAM" id="SSF49899">
    <property type="entry name" value="Concanavalin A-like lectins/glucanases"/>
    <property type="match status" value="1"/>
</dbReference>
<dbReference type="Gene3D" id="2.60.40.10">
    <property type="entry name" value="Immunoglobulins"/>
    <property type="match status" value="4"/>
</dbReference>
<keyword evidence="8" id="KW-1185">Reference proteome</keyword>
<dbReference type="Pfam" id="PF00149">
    <property type="entry name" value="Metallophos"/>
    <property type="match status" value="1"/>
</dbReference>
<evidence type="ECO:0000256" key="1">
    <source>
        <dbReference type="ARBA" id="ARBA00022729"/>
    </source>
</evidence>
<dbReference type="Pfam" id="PF03160">
    <property type="entry name" value="Calx-beta"/>
    <property type="match status" value="1"/>
</dbReference>
<feature type="domain" description="LamG-like jellyroll fold" evidence="6">
    <location>
        <begin position="484"/>
        <end position="643"/>
    </location>
</feature>
<dbReference type="InterPro" id="IPR006558">
    <property type="entry name" value="LamG-like"/>
</dbReference>
<name>A0ABW5D5H9_9BACT</name>
<dbReference type="PANTHER" id="PTHR43143:SF5">
    <property type="entry name" value="SECRETED PROTEIN"/>
    <property type="match status" value="1"/>
</dbReference>
<evidence type="ECO:0000256" key="2">
    <source>
        <dbReference type="ARBA" id="ARBA00022737"/>
    </source>
</evidence>